<dbReference type="EMBL" id="AAZO01003238">
    <property type="status" value="NOT_ANNOTATED_CDS"/>
    <property type="molecule type" value="Genomic_DNA"/>
</dbReference>
<feature type="coiled-coil region" evidence="1">
    <location>
        <begin position="94"/>
        <end position="121"/>
    </location>
</feature>
<dbReference type="GeneID" id="8229440"/>
<evidence type="ECO:0000256" key="1">
    <source>
        <dbReference type="SAM" id="Coils"/>
    </source>
</evidence>
<evidence type="ECO:0000313" key="2">
    <source>
        <dbReference type="EMBL" id="EEB14079.1"/>
    </source>
</evidence>
<reference evidence="2" key="2">
    <citation type="submission" date="2007-04" db="EMBL/GenBank/DDBJ databases">
        <title>The genome of the human body louse.</title>
        <authorList>
            <consortium name="The Human Body Louse Genome Consortium"/>
            <person name="Kirkness E."/>
            <person name="Walenz B."/>
            <person name="Hass B."/>
            <person name="Bruggner R."/>
            <person name="Strausberg R."/>
        </authorList>
    </citation>
    <scope>NUCLEOTIDE SEQUENCE</scope>
    <source>
        <strain evidence="2">USDA</strain>
    </source>
</reference>
<protein>
    <submittedName>
        <fullName evidence="2 3">Uncharacterized protein</fullName>
    </submittedName>
</protein>
<dbReference type="AlphaFoldDB" id="E0VL23"/>
<sequence length="128" mass="15117">MANEFALFEKDSTIQNSNETIDNLRKNIIHLQIEYEKLDQIYQKEISNRSEIIKRMDATRHIVESTTEYSNSLSKALNQLECDKLKVAEFYELINGEQKEIEKKQTELETLITEIQETINVKCKYKII</sequence>
<dbReference type="EMBL" id="DS235265">
    <property type="protein sequence ID" value="EEB14079.1"/>
    <property type="molecule type" value="Genomic_DNA"/>
</dbReference>
<name>E0VL23_PEDHC</name>
<dbReference type="OrthoDB" id="10064612at2759"/>
<feature type="coiled-coil region" evidence="1">
    <location>
        <begin position="14"/>
        <end position="41"/>
    </location>
</feature>
<reference evidence="2" key="1">
    <citation type="submission" date="2007-04" db="EMBL/GenBank/DDBJ databases">
        <title>Annotation of Pediculus humanus corporis strain USDA.</title>
        <authorList>
            <person name="Kirkness E."/>
            <person name="Hannick L."/>
            <person name="Hass B."/>
            <person name="Bruggner R."/>
            <person name="Lawson D."/>
            <person name="Bidwell S."/>
            <person name="Joardar V."/>
            <person name="Caler E."/>
            <person name="Walenz B."/>
            <person name="Inman J."/>
            <person name="Schobel S."/>
            <person name="Galinsky K."/>
            <person name="Amedeo P."/>
            <person name="Strausberg R."/>
        </authorList>
    </citation>
    <scope>NUCLEOTIDE SEQUENCE</scope>
    <source>
        <strain evidence="2">USDA</strain>
    </source>
</reference>
<dbReference type="RefSeq" id="XP_002426817.1">
    <property type="nucleotide sequence ID" value="XM_002426772.1"/>
</dbReference>
<dbReference type="KEGG" id="phu:Phum_PHUM279070"/>
<dbReference type="EnsemblMetazoa" id="PHUM279070-RA">
    <property type="protein sequence ID" value="PHUM279070-PA"/>
    <property type="gene ID" value="PHUM279070"/>
</dbReference>
<gene>
    <name evidence="3" type="primary">8229440</name>
    <name evidence="2" type="ORF">Phum_PHUM279070</name>
</gene>
<keyword evidence="1" id="KW-0175">Coiled coil</keyword>
<keyword evidence="4" id="KW-1185">Reference proteome</keyword>
<evidence type="ECO:0000313" key="3">
    <source>
        <dbReference type="EnsemblMetazoa" id="PHUM279070-PA"/>
    </source>
</evidence>
<dbReference type="InParanoid" id="E0VL23"/>
<dbReference type="HOGENOM" id="CLU_1962213_0_0_1"/>
<organism>
    <name type="scientific">Pediculus humanus subsp. corporis</name>
    <name type="common">Body louse</name>
    <dbReference type="NCBI Taxonomy" id="121224"/>
    <lineage>
        <taxon>Eukaryota</taxon>
        <taxon>Metazoa</taxon>
        <taxon>Ecdysozoa</taxon>
        <taxon>Arthropoda</taxon>
        <taxon>Hexapoda</taxon>
        <taxon>Insecta</taxon>
        <taxon>Pterygota</taxon>
        <taxon>Neoptera</taxon>
        <taxon>Paraneoptera</taxon>
        <taxon>Psocodea</taxon>
        <taxon>Troctomorpha</taxon>
        <taxon>Phthiraptera</taxon>
        <taxon>Anoplura</taxon>
        <taxon>Pediculidae</taxon>
        <taxon>Pediculus</taxon>
    </lineage>
</organism>
<evidence type="ECO:0000313" key="4">
    <source>
        <dbReference type="Proteomes" id="UP000009046"/>
    </source>
</evidence>
<dbReference type="Proteomes" id="UP000009046">
    <property type="component" value="Unassembled WGS sequence"/>
</dbReference>
<proteinExistence type="predicted"/>
<dbReference type="CTD" id="8229440"/>
<accession>E0VL23</accession>
<dbReference type="VEuPathDB" id="VectorBase:PHUM279070"/>
<reference evidence="3" key="3">
    <citation type="submission" date="2020-05" db="UniProtKB">
        <authorList>
            <consortium name="EnsemblMetazoa"/>
        </authorList>
    </citation>
    <scope>IDENTIFICATION</scope>
    <source>
        <strain evidence="3">USDA</strain>
    </source>
</reference>